<reference evidence="5 6" key="1">
    <citation type="journal article" date="2024" name="Chem. Sci.">
        <title>Discovery of megapolipeptins by genome mining of a Burkholderiales bacteria collection.</title>
        <authorList>
            <person name="Paulo B.S."/>
            <person name="Recchia M.J.J."/>
            <person name="Lee S."/>
            <person name="Fergusson C.H."/>
            <person name="Romanowski S.B."/>
            <person name="Hernandez A."/>
            <person name="Krull N."/>
            <person name="Liu D.Y."/>
            <person name="Cavanagh H."/>
            <person name="Bos A."/>
            <person name="Gray C.A."/>
            <person name="Murphy B.T."/>
            <person name="Linington R.G."/>
            <person name="Eustaquio A.S."/>
        </authorList>
    </citation>
    <scope>NUCLEOTIDE SEQUENCE [LARGE SCALE GENOMIC DNA]</scope>
    <source>
        <strain evidence="5 6">RL17-338-BIC-A</strain>
    </source>
</reference>
<sequence>MDNPDLTALMPASVLGVRDHVYAELRRFVLAGKFETGQLLNERALAEALGVSTTPIKEAMRQLQAEGLMRSEARRGVVVTFGRPQAEEMVLARASLERTITRLACEHAQPTDLVAMGEVIEQMRLATISETPVVLSALNTRFHDAIHRASGCQYLPRLLQAQAVYDQSTRLGLMEDQDERLRAFDEHADIYRLIVAGDAGNAERSMYDHVVRSGRQYLDGKFSS</sequence>
<dbReference type="RefSeq" id="WP_408340967.1">
    <property type="nucleotide sequence ID" value="NZ_JAQQCF010000068.1"/>
</dbReference>
<dbReference type="PRINTS" id="PR00035">
    <property type="entry name" value="HTHGNTR"/>
</dbReference>
<dbReference type="SMART" id="SM00895">
    <property type="entry name" value="FCD"/>
    <property type="match status" value="1"/>
</dbReference>
<dbReference type="Pfam" id="PF00392">
    <property type="entry name" value="GntR"/>
    <property type="match status" value="1"/>
</dbReference>
<name>A0ABW9E8E0_9BURK</name>
<feature type="domain" description="HTH gntR-type" evidence="4">
    <location>
        <begin position="15"/>
        <end position="82"/>
    </location>
</feature>
<dbReference type="InterPro" id="IPR036390">
    <property type="entry name" value="WH_DNA-bd_sf"/>
</dbReference>
<evidence type="ECO:0000313" key="6">
    <source>
        <dbReference type="Proteomes" id="UP001629432"/>
    </source>
</evidence>
<evidence type="ECO:0000256" key="3">
    <source>
        <dbReference type="ARBA" id="ARBA00023163"/>
    </source>
</evidence>
<accession>A0ABW9E8E0</accession>
<dbReference type="InterPro" id="IPR000524">
    <property type="entry name" value="Tscrpt_reg_HTH_GntR"/>
</dbReference>
<dbReference type="Proteomes" id="UP001629432">
    <property type="component" value="Unassembled WGS sequence"/>
</dbReference>
<dbReference type="PROSITE" id="PS50949">
    <property type="entry name" value="HTH_GNTR"/>
    <property type="match status" value="1"/>
</dbReference>
<proteinExistence type="predicted"/>
<dbReference type="SUPFAM" id="SSF46785">
    <property type="entry name" value="Winged helix' DNA-binding domain"/>
    <property type="match status" value="1"/>
</dbReference>
<evidence type="ECO:0000256" key="1">
    <source>
        <dbReference type="ARBA" id="ARBA00023015"/>
    </source>
</evidence>
<keyword evidence="2" id="KW-0238">DNA-binding</keyword>
<evidence type="ECO:0000256" key="2">
    <source>
        <dbReference type="ARBA" id="ARBA00023125"/>
    </source>
</evidence>
<dbReference type="InterPro" id="IPR008920">
    <property type="entry name" value="TF_FadR/GntR_C"/>
</dbReference>
<dbReference type="InterPro" id="IPR011711">
    <property type="entry name" value="GntR_C"/>
</dbReference>
<dbReference type="EMBL" id="JAQQCF010000068">
    <property type="protein sequence ID" value="MFM0642362.1"/>
    <property type="molecule type" value="Genomic_DNA"/>
</dbReference>
<keyword evidence="6" id="KW-1185">Reference proteome</keyword>
<evidence type="ECO:0000259" key="4">
    <source>
        <dbReference type="PROSITE" id="PS50949"/>
    </source>
</evidence>
<evidence type="ECO:0000313" key="5">
    <source>
        <dbReference type="EMBL" id="MFM0642362.1"/>
    </source>
</evidence>
<dbReference type="SUPFAM" id="SSF48008">
    <property type="entry name" value="GntR ligand-binding domain-like"/>
    <property type="match status" value="1"/>
</dbReference>
<dbReference type="CDD" id="cd07377">
    <property type="entry name" value="WHTH_GntR"/>
    <property type="match status" value="1"/>
</dbReference>
<keyword evidence="1" id="KW-0805">Transcription regulation</keyword>
<dbReference type="InterPro" id="IPR036388">
    <property type="entry name" value="WH-like_DNA-bd_sf"/>
</dbReference>
<gene>
    <name evidence="5" type="ORF">PQQ63_37400</name>
</gene>
<organism evidence="5 6">
    <name type="scientific">Paraburkholderia metrosideri</name>
    <dbReference type="NCBI Taxonomy" id="580937"/>
    <lineage>
        <taxon>Bacteria</taxon>
        <taxon>Pseudomonadati</taxon>
        <taxon>Pseudomonadota</taxon>
        <taxon>Betaproteobacteria</taxon>
        <taxon>Burkholderiales</taxon>
        <taxon>Burkholderiaceae</taxon>
        <taxon>Paraburkholderia</taxon>
    </lineage>
</organism>
<comment type="caution">
    <text evidence="5">The sequence shown here is derived from an EMBL/GenBank/DDBJ whole genome shotgun (WGS) entry which is preliminary data.</text>
</comment>
<dbReference type="PANTHER" id="PTHR43537">
    <property type="entry name" value="TRANSCRIPTIONAL REGULATOR, GNTR FAMILY"/>
    <property type="match status" value="1"/>
</dbReference>
<keyword evidence="3" id="KW-0804">Transcription</keyword>
<dbReference type="Gene3D" id="1.20.120.530">
    <property type="entry name" value="GntR ligand-binding domain-like"/>
    <property type="match status" value="1"/>
</dbReference>
<dbReference type="Pfam" id="PF07729">
    <property type="entry name" value="FCD"/>
    <property type="match status" value="1"/>
</dbReference>
<dbReference type="Gene3D" id="1.10.10.10">
    <property type="entry name" value="Winged helix-like DNA-binding domain superfamily/Winged helix DNA-binding domain"/>
    <property type="match status" value="1"/>
</dbReference>
<protein>
    <submittedName>
        <fullName evidence="5">GntR family transcriptional regulator</fullName>
    </submittedName>
</protein>
<dbReference type="SMART" id="SM00345">
    <property type="entry name" value="HTH_GNTR"/>
    <property type="match status" value="1"/>
</dbReference>
<dbReference type="PANTHER" id="PTHR43537:SF24">
    <property type="entry name" value="GLUCONATE OPERON TRANSCRIPTIONAL REPRESSOR"/>
    <property type="match status" value="1"/>
</dbReference>